<evidence type="ECO:0000256" key="3">
    <source>
        <dbReference type="SAM" id="Phobius"/>
    </source>
</evidence>
<dbReference type="SUPFAM" id="SSF46689">
    <property type="entry name" value="Homeodomain-like"/>
    <property type="match status" value="1"/>
</dbReference>
<evidence type="ECO:0000313" key="6">
    <source>
        <dbReference type="Proteomes" id="UP000019491"/>
    </source>
</evidence>
<feature type="transmembrane region" description="Helical" evidence="3">
    <location>
        <begin position="21"/>
        <end position="42"/>
    </location>
</feature>
<evidence type="ECO:0000256" key="2">
    <source>
        <dbReference type="PROSITE-ProRule" id="PRU00335"/>
    </source>
</evidence>
<dbReference type="InterPro" id="IPR001647">
    <property type="entry name" value="HTH_TetR"/>
</dbReference>
<dbReference type="AlphaFoldDB" id="X0PZ54"/>
<evidence type="ECO:0000259" key="4">
    <source>
        <dbReference type="PROSITE" id="PS50977"/>
    </source>
</evidence>
<dbReference type="PANTHER" id="PTHR30055:SF237">
    <property type="entry name" value="TRANSCRIPTIONAL REPRESSOR MCE3R"/>
    <property type="match status" value="1"/>
</dbReference>
<organism evidence="5 6">
    <name type="scientific">Rhodococcus wratislaviensis NBRC 100605</name>
    <dbReference type="NCBI Taxonomy" id="1219028"/>
    <lineage>
        <taxon>Bacteria</taxon>
        <taxon>Bacillati</taxon>
        <taxon>Actinomycetota</taxon>
        <taxon>Actinomycetes</taxon>
        <taxon>Mycobacteriales</taxon>
        <taxon>Nocardiaceae</taxon>
        <taxon>Rhodococcus</taxon>
    </lineage>
</organism>
<keyword evidence="3" id="KW-0472">Membrane</keyword>
<dbReference type="InterPro" id="IPR041490">
    <property type="entry name" value="KstR2_TetR_C"/>
</dbReference>
<dbReference type="InterPro" id="IPR050109">
    <property type="entry name" value="HTH-type_TetR-like_transc_reg"/>
</dbReference>
<dbReference type="Pfam" id="PF17932">
    <property type="entry name" value="TetR_C_24"/>
    <property type="match status" value="1"/>
</dbReference>
<dbReference type="PANTHER" id="PTHR30055">
    <property type="entry name" value="HTH-TYPE TRANSCRIPTIONAL REGULATOR RUTR"/>
    <property type="match status" value="1"/>
</dbReference>
<gene>
    <name evidence="5" type="ORF">RW1_005_01350</name>
</gene>
<keyword evidence="3" id="KW-1133">Transmembrane helix</keyword>
<evidence type="ECO:0000256" key="1">
    <source>
        <dbReference type="ARBA" id="ARBA00023125"/>
    </source>
</evidence>
<feature type="DNA-binding region" description="H-T-H motif" evidence="2">
    <location>
        <begin position="26"/>
        <end position="45"/>
    </location>
</feature>
<dbReference type="InterPro" id="IPR036271">
    <property type="entry name" value="Tet_transcr_reg_TetR-rel_C_sf"/>
</dbReference>
<protein>
    <submittedName>
        <fullName evidence="5">Putative TetR family transcriptional regulator</fullName>
    </submittedName>
</protein>
<dbReference type="GO" id="GO:0003700">
    <property type="term" value="F:DNA-binding transcription factor activity"/>
    <property type="evidence" value="ECO:0007669"/>
    <property type="project" value="TreeGrafter"/>
</dbReference>
<keyword evidence="3" id="KW-0812">Transmembrane</keyword>
<dbReference type="PRINTS" id="PR00455">
    <property type="entry name" value="HTHTETR"/>
</dbReference>
<dbReference type="Gene3D" id="1.10.357.10">
    <property type="entry name" value="Tetracycline Repressor, domain 2"/>
    <property type="match status" value="1"/>
</dbReference>
<feature type="domain" description="HTH tetR-type" evidence="4">
    <location>
        <begin position="3"/>
        <end position="63"/>
    </location>
</feature>
<dbReference type="EMBL" id="BAWF01000005">
    <property type="protein sequence ID" value="GAF43026.1"/>
    <property type="molecule type" value="Genomic_DNA"/>
</dbReference>
<dbReference type="InterPro" id="IPR009057">
    <property type="entry name" value="Homeodomain-like_sf"/>
</dbReference>
<dbReference type="GO" id="GO:0000976">
    <property type="term" value="F:transcription cis-regulatory region binding"/>
    <property type="evidence" value="ECO:0007669"/>
    <property type="project" value="TreeGrafter"/>
</dbReference>
<keyword evidence="1 2" id="KW-0238">DNA-binding</keyword>
<proteinExistence type="predicted"/>
<evidence type="ECO:0000313" key="5">
    <source>
        <dbReference type="EMBL" id="GAF43026.1"/>
    </source>
</evidence>
<dbReference type="Proteomes" id="UP000019491">
    <property type="component" value="Unassembled WGS sequence"/>
</dbReference>
<dbReference type="PROSITE" id="PS50977">
    <property type="entry name" value="HTH_TETR_2"/>
    <property type="match status" value="1"/>
</dbReference>
<name>X0PZ54_RHOWR</name>
<keyword evidence="6" id="KW-1185">Reference proteome</keyword>
<dbReference type="Gene3D" id="1.10.10.60">
    <property type="entry name" value="Homeodomain-like"/>
    <property type="match status" value="1"/>
</dbReference>
<reference evidence="5 6" key="1">
    <citation type="submission" date="2014-02" db="EMBL/GenBank/DDBJ databases">
        <title>Whole genome shotgun sequence of Rhodococcus wratislaviensis NBRC 100605.</title>
        <authorList>
            <person name="Hosoyama A."/>
            <person name="Tsuchikane K."/>
            <person name="Yoshida I."/>
            <person name="Ohji S."/>
            <person name="Ichikawa N."/>
            <person name="Yamazoe A."/>
            <person name="Fujita N."/>
        </authorList>
    </citation>
    <scope>NUCLEOTIDE SEQUENCE [LARGE SCALE GENOMIC DNA]</scope>
    <source>
        <strain evidence="5 6">NBRC 100605</strain>
    </source>
</reference>
<sequence>MSRVRKRAILDAAERLFAERGFHAVGMVSLGAAAGITGGAIYRHFTSKHEILGALFEEASAELVERLGPWRGNAREELEALVDAHLDFTLARRSLALIWLYEQRSLSSAHRAAFLRRRERYLKRWVDVLERIHPETPREALVAAMNAAQSGLMSVALLPESERPSVVRDTVRSQVLAGIEALSRLPATV</sequence>
<dbReference type="SUPFAM" id="SSF48498">
    <property type="entry name" value="Tetracyclin repressor-like, C-terminal domain"/>
    <property type="match status" value="1"/>
</dbReference>
<dbReference type="Pfam" id="PF00440">
    <property type="entry name" value="TetR_N"/>
    <property type="match status" value="1"/>
</dbReference>
<comment type="caution">
    <text evidence="5">The sequence shown here is derived from an EMBL/GenBank/DDBJ whole genome shotgun (WGS) entry which is preliminary data.</text>
</comment>
<accession>X0PZ54</accession>